<keyword evidence="7" id="KW-0902">Two-component regulatory system</keyword>
<dbReference type="eggNOG" id="COG4191">
    <property type="taxonomic scope" value="Bacteria"/>
</dbReference>
<feature type="coiled-coil region" evidence="9">
    <location>
        <begin position="62"/>
        <end position="89"/>
    </location>
</feature>
<accession>M4RV01</accession>
<protein>
    <recommendedName>
        <fullName evidence="10">Histidine kinase domain-containing protein</fullName>
    </recommendedName>
</protein>
<dbReference type="PANTHER" id="PTHR43065:SF46">
    <property type="entry name" value="C4-DICARBOXYLATE TRANSPORT SENSOR PROTEIN DCTB"/>
    <property type="match status" value="1"/>
</dbReference>
<dbReference type="SUPFAM" id="SSF55874">
    <property type="entry name" value="ATPase domain of HSP90 chaperone/DNA topoisomerase II/histidine kinase"/>
    <property type="match status" value="1"/>
</dbReference>
<reference evidence="11 12" key="1">
    <citation type="journal article" date="2013" name="Genome Announc.">
        <title>Complete Genome Sequence of Glaciecola psychrophila Strain 170T.</title>
        <authorList>
            <person name="Yin J."/>
            <person name="Chen J."/>
            <person name="Liu G."/>
            <person name="Yu Y."/>
            <person name="Song L."/>
            <person name="Wang X."/>
            <person name="Qu X."/>
        </authorList>
    </citation>
    <scope>NUCLEOTIDE SEQUENCE [LARGE SCALE GENOMIC DNA]</scope>
    <source>
        <strain evidence="11 12">170</strain>
    </source>
</reference>
<dbReference type="InterPro" id="IPR036890">
    <property type="entry name" value="HATPase_C_sf"/>
</dbReference>
<dbReference type="PROSITE" id="PS50109">
    <property type="entry name" value="HIS_KIN"/>
    <property type="match status" value="1"/>
</dbReference>
<dbReference type="PATRIC" id="fig|1129794.4.peg.4348"/>
<dbReference type="InterPro" id="IPR003594">
    <property type="entry name" value="HATPase_dom"/>
</dbReference>
<dbReference type="InterPro" id="IPR011645">
    <property type="entry name" value="HNOB_dom_associated"/>
</dbReference>
<gene>
    <name evidence="11" type="ORF">C427_4366</name>
</gene>
<evidence type="ECO:0000256" key="8">
    <source>
        <dbReference type="ARBA" id="ARBA00023293"/>
    </source>
</evidence>
<dbReference type="Proteomes" id="UP000011864">
    <property type="component" value="Chromosome"/>
</dbReference>
<evidence type="ECO:0000256" key="5">
    <source>
        <dbReference type="ARBA" id="ARBA00022777"/>
    </source>
</evidence>
<dbReference type="AlphaFoldDB" id="M4RV01"/>
<dbReference type="SMART" id="SM00387">
    <property type="entry name" value="HATPase_c"/>
    <property type="match status" value="1"/>
</dbReference>
<keyword evidence="5" id="KW-0418">Kinase</keyword>
<dbReference type="InterPro" id="IPR003661">
    <property type="entry name" value="HisK_dim/P_dom"/>
</dbReference>
<dbReference type="GO" id="GO:0005524">
    <property type="term" value="F:ATP binding"/>
    <property type="evidence" value="ECO:0007669"/>
    <property type="project" value="UniProtKB-KW"/>
</dbReference>
<keyword evidence="2" id="KW-0597">Phosphoprotein</keyword>
<evidence type="ECO:0000256" key="7">
    <source>
        <dbReference type="ARBA" id="ARBA00023012"/>
    </source>
</evidence>
<evidence type="ECO:0000256" key="4">
    <source>
        <dbReference type="ARBA" id="ARBA00022741"/>
    </source>
</evidence>
<evidence type="ECO:0000256" key="1">
    <source>
        <dbReference type="ARBA" id="ARBA00000085"/>
    </source>
</evidence>
<dbReference type="Pfam" id="PF07701">
    <property type="entry name" value="HNOBA"/>
    <property type="match status" value="1"/>
</dbReference>
<dbReference type="EMBL" id="CP003837">
    <property type="protein sequence ID" value="AGH46468.1"/>
    <property type="molecule type" value="Genomic_DNA"/>
</dbReference>
<dbReference type="InterPro" id="IPR004358">
    <property type="entry name" value="Sig_transdc_His_kin-like_C"/>
</dbReference>
<evidence type="ECO:0000256" key="2">
    <source>
        <dbReference type="ARBA" id="ARBA00022553"/>
    </source>
</evidence>
<proteinExistence type="predicted"/>
<dbReference type="KEGG" id="gps:C427_4366"/>
<dbReference type="HOGENOM" id="CLU_673915_0_0_6"/>
<dbReference type="PANTHER" id="PTHR43065">
    <property type="entry name" value="SENSOR HISTIDINE KINASE"/>
    <property type="match status" value="1"/>
</dbReference>
<dbReference type="GO" id="GO:0000155">
    <property type="term" value="F:phosphorelay sensor kinase activity"/>
    <property type="evidence" value="ECO:0007669"/>
    <property type="project" value="InterPro"/>
</dbReference>
<evidence type="ECO:0000313" key="12">
    <source>
        <dbReference type="Proteomes" id="UP000011864"/>
    </source>
</evidence>
<dbReference type="PRINTS" id="PR00344">
    <property type="entry name" value="BCTRLSENSOR"/>
</dbReference>
<dbReference type="InterPro" id="IPR036097">
    <property type="entry name" value="HisK_dim/P_sf"/>
</dbReference>
<name>M4RV01_9ALTE</name>
<evidence type="ECO:0000259" key="10">
    <source>
        <dbReference type="PROSITE" id="PS50109"/>
    </source>
</evidence>
<dbReference type="Gene3D" id="3.30.565.10">
    <property type="entry name" value="Histidine kinase-like ATPase, C-terminal domain"/>
    <property type="match status" value="1"/>
</dbReference>
<evidence type="ECO:0000256" key="6">
    <source>
        <dbReference type="ARBA" id="ARBA00022840"/>
    </source>
</evidence>
<dbReference type="InterPro" id="IPR005467">
    <property type="entry name" value="His_kinase_dom"/>
</dbReference>
<dbReference type="Pfam" id="PF02518">
    <property type="entry name" value="HATPase_c"/>
    <property type="match status" value="1"/>
</dbReference>
<dbReference type="SMART" id="SM00388">
    <property type="entry name" value="HisKA"/>
    <property type="match status" value="1"/>
</dbReference>
<keyword evidence="8" id="KW-0141">cGMP biosynthesis</keyword>
<sequence>MLFLGSPWFIDASEIAIHKLSFADFATHDVAVDMLQLFQVNKMALEDANKLSGKLTAQRGVLRLANENLKKQEAKTQQLTSELLRSRDEMAEVVDTINQLELGIAFLDSDDRFVFTNPEYLHMHEKVIDSVQIGVLFEDHLRVLFDAGEIITHIIDREEWVAKRLIAHRSLPSEFEIVIAGGKTLNIREQLTHSGGIAMVIREISEQKKLQAQLVHSSKLASLGDMATGVAHELNQPLNIISMAAGNVERTLKRGEFGPEYQLEKMQRIKENVVRASKIIGHLRSFGRDANEAAQPFDPRDAVRGAIGMIGEQLKLSSIELVLALPTEADAQVFGYALRFEQVLLSLIRNARDELIAHPSGVAPKRIQIIVVFEPQGQVSISVEDNGPGVPVALLENIFEPFFTTKKVGKGTGLGLSVSYGIVNEMGGKIVVVNTSGGARFEITLPTIHHQSNPD</sequence>
<keyword evidence="3" id="KW-0808">Transferase</keyword>
<evidence type="ECO:0000256" key="3">
    <source>
        <dbReference type="ARBA" id="ARBA00022679"/>
    </source>
</evidence>
<dbReference type="Gene3D" id="1.10.287.130">
    <property type="match status" value="1"/>
</dbReference>
<dbReference type="Pfam" id="PF12860">
    <property type="entry name" value="PAS_7"/>
    <property type="match status" value="1"/>
</dbReference>
<dbReference type="Pfam" id="PF00512">
    <property type="entry name" value="HisKA"/>
    <property type="match status" value="1"/>
</dbReference>
<feature type="domain" description="Histidine kinase" evidence="10">
    <location>
        <begin position="229"/>
        <end position="449"/>
    </location>
</feature>
<evidence type="ECO:0000256" key="9">
    <source>
        <dbReference type="SAM" id="Coils"/>
    </source>
</evidence>
<keyword evidence="6" id="KW-0067">ATP-binding</keyword>
<keyword evidence="9" id="KW-0175">Coiled coil</keyword>
<keyword evidence="12" id="KW-1185">Reference proteome</keyword>
<dbReference type="SUPFAM" id="SSF47384">
    <property type="entry name" value="Homodimeric domain of signal transducing histidine kinase"/>
    <property type="match status" value="1"/>
</dbReference>
<organism evidence="11 12">
    <name type="scientific">Paraglaciecola psychrophila 170</name>
    <dbReference type="NCBI Taxonomy" id="1129794"/>
    <lineage>
        <taxon>Bacteria</taxon>
        <taxon>Pseudomonadati</taxon>
        <taxon>Pseudomonadota</taxon>
        <taxon>Gammaproteobacteria</taxon>
        <taxon>Alteromonadales</taxon>
        <taxon>Alteromonadaceae</taxon>
        <taxon>Paraglaciecola</taxon>
    </lineage>
</organism>
<dbReference type="CDD" id="cd00082">
    <property type="entry name" value="HisKA"/>
    <property type="match status" value="1"/>
</dbReference>
<dbReference type="STRING" id="1129794.C427_4366"/>
<comment type="catalytic activity">
    <reaction evidence="1">
        <text>ATP + protein L-histidine = ADP + protein N-phospho-L-histidine.</text>
        <dbReference type="EC" id="2.7.13.3"/>
    </reaction>
</comment>
<keyword evidence="4" id="KW-0547">Nucleotide-binding</keyword>
<dbReference type="GO" id="GO:0004383">
    <property type="term" value="F:guanylate cyclase activity"/>
    <property type="evidence" value="ECO:0007669"/>
    <property type="project" value="InterPro"/>
</dbReference>
<evidence type="ECO:0000313" key="11">
    <source>
        <dbReference type="EMBL" id="AGH46468.1"/>
    </source>
</evidence>